<keyword evidence="3 6" id="KW-1133">Transmembrane helix</keyword>
<gene>
    <name evidence="7" type="ORF">BDY17DRAFT_267626</name>
</gene>
<dbReference type="PANTHER" id="PTHR23423">
    <property type="entry name" value="ORGANIC SOLUTE TRANSPORTER-RELATED"/>
    <property type="match status" value="1"/>
</dbReference>
<reference evidence="7" key="1">
    <citation type="journal article" date="2020" name="Stud. Mycol.">
        <title>101 Dothideomycetes genomes: a test case for predicting lifestyles and emergence of pathogens.</title>
        <authorList>
            <person name="Haridas S."/>
            <person name="Albert R."/>
            <person name="Binder M."/>
            <person name="Bloem J."/>
            <person name="Labutti K."/>
            <person name="Salamov A."/>
            <person name="Andreopoulos B."/>
            <person name="Baker S."/>
            <person name="Barry K."/>
            <person name="Bills G."/>
            <person name="Bluhm B."/>
            <person name="Cannon C."/>
            <person name="Castanera R."/>
            <person name="Culley D."/>
            <person name="Daum C."/>
            <person name="Ezra D."/>
            <person name="Gonzalez J."/>
            <person name="Henrissat B."/>
            <person name="Kuo A."/>
            <person name="Liang C."/>
            <person name="Lipzen A."/>
            <person name="Lutzoni F."/>
            <person name="Magnuson J."/>
            <person name="Mondo S."/>
            <person name="Nolan M."/>
            <person name="Ohm R."/>
            <person name="Pangilinan J."/>
            <person name="Park H.-J."/>
            <person name="Ramirez L."/>
            <person name="Alfaro M."/>
            <person name="Sun H."/>
            <person name="Tritt A."/>
            <person name="Yoshinaga Y."/>
            <person name="Zwiers L.-H."/>
            <person name="Turgeon B."/>
            <person name="Goodwin S."/>
            <person name="Spatafora J."/>
            <person name="Crous P."/>
            <person name="Grigoriev I."/>
        </authorList>
    </citation>
    <scope>NUCLEOTIDE SEQUENCE</scope>
    <source>
        <strain evidence="7">CBS 113389</strain>
    </source>
</reference>
<organism evidence="7 8">
    <name type="scientific">Neohortaea acidophila</name>
    <dbReference type="NCBI Taxonomy" id="245834"/>
    <lineage>
        <taxon>Eukaryota</taxon>
        <taxon>Fungi</taxon>
        <taxon>Dikarya</taxon>
        <taxon>Ascomycota</taxon>
        <taxon>Pezizomycotina</taxon>
        <taxon>Dothideomycetes</taxon>
        <taxon>Dothideomycetidae</taxon>
        <taxon>Mycosphaerellales</taxon>
        <taxon>Teratosphaeriaceae</taxon>
        <taxon>Neohortaea</taxon>
    </lineage>
</organism>
<feature type="transmembrane region" description="Helical" evidence="6">
    <location>
        <begin position="281"/>
        <end position="303"/>
    </location>
</feature>
<proteinExistence type="predicted"/>
<keyword evidence="4 6" id="KW-0472">Membrane</keyword>
<dbReference type="GeneID" id="54472914"/>
<dbReference type="Pfam" id="PF03619">
    <property type="entry name" value="Solute_trans_a"/>
    <property type="match status" value="1"/>
</dbReference>
<evidence type="ECO:0000256" key="5">
    <source>
        <dbReference type="SAM" id="MobiDB-lite"/>
    </source>
</evidence>
<dbReference type="GO" id="GO:0016020">
    <property type="term" value="C:membrane"/>
    <property type="evidence" value="ECO:0007669"/>
    <property type="project" value="UniProtKB-SubCell"/>
</dbReference>
<feature type="transmembrane region" description="Helical" evidence="6">
    <location>
        <begin position="28"/>
        <end position="52"/>
    </location>
</feature>
<feature type="transmembrane region" description="Helical" evidence="6">
    <location>
        <begin position="238"/>
        <end position="261"/>
    </location>
</feature>
<sequence>MPHCNDTLANELIHNEEPIFHGYTFHEFGLVLSAAFALVATVISTFLILMHATHYLKPYEQRHIIRILLLIPVYAVVSFLSYLYYRHAIYYDILEGCYEAFAISSFFTLLCHYIAPNLHDQKDYFRALTPKNWFWSVFGLQKCTGGQNKGPLRKPRSGLTWFNVIWVGVFQYCFIRVLFTIVAVLAQIGGVYCQDSLSPAFAHIWIEVFESVSVTIAMFCLIQFYLQLKDDLAEHRPFLKVLCIKLVIFFSFWQTIVISFISSANGPLQPTKQIQYPDIRVGIPSMLLCIEMAIFAVMHIFAFPWKPYSIKHSYANPLNEPGTGFGGGSELRYLGVFTALVDAFNPWDIVKMTARGFRWLFVGVRKRHDDISYHQDPDFAKPGVGGANYAPVGVGAPGANLELRAGKEADGSRGRSQTIEDDRARLLHHQAQPGRGPSLSPYRPYEGASAAHHAAYTAYSRSDAGDSQIDLGAPPYPASGLGIVESSAAHFDSKPSDFDDEYTSYHPGQGPNAGAGRADAGGAVHPARRADGSDWPLSNDARSLGVPPSYDGRERTR</sequence>
<evidence type="ECO:0000256" key="4">
    <source>
        <dbReference type="ARBA" id="ARBA00023136"/>
    </source>
</evidence>
<feature type="transmembrane region" description="Helical" evidence="6">
    <location>
        <begin position="200"/>
        <end position="226"/>
    </location>
</feature>
<keyword evidence="8" id="KW-1185">Reference proteome</keyword>
<feature type="transmembrane region" description="Helical" evidence="6">
    <location>
        <begin position="64"/>
        <end position="85"/>
    </location>
</feature>
<comment type="subcellular location">
    <subcellularLocation>
        <location evidence="1">Membrane</location>
        <topology evidence="1">Multi-pass membrane protein</topology>
    </subcellularLocation>
</comment>
<dbReference type="EMBL" id="MU001637">
    <property type="protein sequence ID" value="KAF2481635.1"/>
    <property type="molecule type" value="Genomic_DNA"/>
</dbReference>
<evidence type="ECO:0000313" key="7">
    <source>
        <dbReference type="EMBL" id="KAF2481635.1"/>
    </source>
</evidence>
<evidence type="ECO:0000313" key="8">
    <source>
        <dbReference type="Proteomes" id="UP000799767"/>
    </source>
</evidence>
<dbReference type="AlphaFoldDB" id="A0A6A6PP00"/>
<dbReference type="Proteomes" id="UP000799767">
    <property type="component" value="Unassembled WGS sequence"/>
</dbReference>
<evidence type="ECO:0000256" key="2">
    <source>
        <dbReference type="ARBA" id="ARBA00022692"/>
    </source>
</evidence>
<feature type="transmembrane region" description="Helical" evidence="6">
    <location>
        <begin position="161"/>
        <end position="188"/>
    </location>
</feature>
<dbReference type="SMART" id="SM01417">
    <property type="entry name" value="Solute_trans_a"/>
    <property type="match status" value="1"/>
</dbReference>
<dbReference type="InterPro" id="IPR005178">
    <property type="entry name" value="Ostalpha/TMEM184C"/>
</dbReference>
<dbReference type="RefSeq" id="XP_033588205.1">
    <property type="nucleotide sequence ID" value="XM_033731912.1"/>
</dbReference>
<protein>
    <submittedName>
        <fullName evidence="7">Organic solute transporter Ostalpha-domain-containing protein</fullName>
    </submittedName>
</protein>
<feature type="transmembrane region" description="Helical" evidence="6">
    <location>
        <begin position="97"/>
        <end position="115"/>
    </location>
</feature>
<evidence type="ECO:0000256" key="1">
    <source>
        <dbReference type="ARBA" id="ARBA00004141"/>
    </source>
</evidence>
<name>A0A6A6PP00_9PEZI</name>
<evidence type="ECO:0000256" key="6">
    <source>
        <dbReference type="SAM" id="Phobius"/>
    </source>
</evidence>
<feature type="region of interest" description="Disordered" evidence="5">
    <location>
        <begin position="491"/>
        <end position="557"/>
    </location>
</feature>
<keyword evidence="2 6" id="KW-0812">Transmembrane</keyword>
<accession>A0A6A6PP00</accession>
<evidence type="ECO:0000256" key="3">
    <source>
        <dbReference type="ARBA" id="ARBA00022989"/>
    </source>
</evidence>
<feature type="compositionally biased region" description="Low complexity" evidence="5">
    <location>
        <begin position="510"/>
        <end position="523"/>
    </location>
</feature>
<dbReference type="OrthoDB" id="5348404at2759"/>